<dbReference type="InterPro" id="IPR043472">
    <property type="entry name" value="Macro_dom-like"/>
</dbReference>
<proteinExistence type="predicted"/>
<dbReference type="SUPFAM" id="SSF52949">
    <property type="entry name" value="Macro domain-like"/>
    <property type="match status" value="1"/>
</dbReference>
<dbReference type="PANTHER" id="PTHR35609">
    <property type="entry name" value="MACRO DOMAIN-CONTAINING PROTEIN"/>
    <property type="match status" value="1"/>
</dbReference>
<name>A0A7S2HIE1_9DINO</name>
<evidence type="ECO:0008006" key="2">
    <source>
        <dbReference type="Google" id="ProtNLM"/>
    </source>
</evidence>
<protein>
    <recommendedName>
        <fullName evidence="2">ATP citrate synthase</fullName>
    </recommendedName>
</protein>
<dbReference type="PANTHER" id="PTHR35609:SF1">
    <property type="entry name" value="MACRO DOMAIN-CONTAINING PROTEIN"/>
    <property type="match status" value="1"/>
</dbReference>
<gene>
    <name evidence="1" type="ORF">AAND1436_LOCUS35228</name>
</gene>
<dbReference type="EMBL" id="HBGQ01073461">
    <property type="protein sequence ID" value="CAD9491750.1"/>
    <property type="molecule type" value="Transcribed_RNA"/>
</dbReference>
<dbReference type="AlphaFoldDB" id="A0A7S2HIE1"/>
<organism evidence="1">
    <name type="scientific">Alexandrium andersonii</name>
    <dbReference type="NCBI Taxonomy" id="327968"/>
    <lineage>
        <taxon>Eukaryota</taxon>
        <taxon>Sar</taxon>
        <taxon>Alveolata</taxon>
        <taxon>Dinophyceae</taxon>
        <taxon>Gonyaulacales</taxon>
        <taxon>Pyrocystaceae</taxon>
        <taxon>Alexandrium</taxon>
    </lineage>
</organism>
<sequence>MLSQAYCSGISVAYSGCAPSSWRSLAQLVLDAAYEATLYLGIENALRHPDAPGARKVYLTALGGGVFGNDMDWIIQAMARAFSKFKDVGLEVRIVSYGHRSSVFCAVGAC</sequence>
<evidence type="ECO:0000313" key="1">
    <source>
        <dbReference type="EMBL" id="CAD9491750.1"/>
    </source>
</evidence>
<accession>A0A7S2HIE1</accession>
<reference evidence="1" key="1">
    <citation type="submission" date="2021-01" db="EMBL/GenBank/DDBJ databases">
        <authorList>
            <person name="Corre E."/>
            <person name="Pelletier E."/>
            <person name="Niang G."/>
            <person name="Scheremetjew M."/>
            <person name="Finn R."/>
            <person name="Kale V."/>
            <person name="Holt S."/>
            <person name="Cochrane G."/>
            <person name="Meng A."/>
            <person name="Brown T."/>
            <person name="Cohen L."/>
        </authorList>
    </citation>
    <scope>NUCLEOTIDE SEQUENCE</scope>
    <source>
        <strain evidence="1">CCMP2222</strain>
    </source>
</reference>